<feature type="transmembrane region" description="Helical" evidence="8">
    <location>
        <begin position="611"/>
        <end position="634"/>
    </location>
</feature>
<reference evidence="12 13" key="1">
    <citation type="journal article" date="2018" name="Evol. Lett.">
        <title>Horizontal gene cluster transfer increased hallucinogenic mushroom diversity.</title>
        <authorList>
            <person name="Reynolds H.T."/>
            <person name="Vijayakumar V."/>
            <person name="Gluck-Thaler E."/>
            <person name="Korotkin H.B."/>
            <person name="Matheny P.B."/>
            <person name="Slot J.C."/>
        </authorList>
    </citation>
    <scope>NUCLEOTIDE SEQUENCE [LARGE SCALE GENOMIC DNA]</scope>
    <source>
        <strain evidence="12 13">SRW20</strain>
    </source>
</reference>
<feature type="domain" description="CSC1/OSCA1-like 7TM region" evidence="9">
    <location>
        <begin position="379"/>
        <end position="664"/>
    </location>
</feature>
<comment type="subcellular location">
    <subcellularLocation>
        <location evidence="1">Membrane</location>
        <topology evidence="1">Multi-pass membrane protein</topology>
    </subcellularLocation>
</comment>
<evidence type="ECO:0000256" key="1">
    <source>
        <dbReference type="ARBA" id="ARBA00004141"/>
    </source>
</evidence>
<evidence type="ECO:0000259" key="9">
    <source>
        <dbReference type="Pfam" id="PF02714"/>
    </source>
</evidence>
<dbReference type="AlphaFoldDB" id="A0A409VFC8"/>
<dbReference type="Pfam" id="PF14703">
    <property type="entry name" value="PHM7_cyt"/>
    <property type="match status" value="1"/>
</dbReference>
<feature type="transmembrane region" description="Helical" evidence="8">
    <location>
        <begin position="646"/>
        <end position="667"/>
    </location>
</feature>
<name>A0A409VFC8_9AGAR</name>
<feature type="domain" description="CSC1/OSCA1-like N-terminal transmembrane" evidence="10">
    <location>
        <begin position="32"/>
        <end position="181"/>
    </location>
</feature>
<dbReference type="Pfam" id="PF13967">
    <property type="entry name" value="RSN1_TM"/>
    <property type="match status" value="1"/>
</dbReference>
<feature type="transmembrane region" description="Helical" evidence="8">
    <location>
        <begin position="30"/>
        <end position="53"/>
    </location>
</feature>
<evidence type="ECO:0008006" key="14">
    <source>
        <dbReference type="Google" id="ProtNLM"/>
    </source>
</evidence>
<evidence type="ECO:0000256" key="7">
    <source>
        <dbReference type="SAM" id="MobiDB-lite"/>
    </source>
</evidence>
<comment type="caution">
    <text evidence="12">The sequence shown here is derived from an EMBL/GenBank/DDBJ whole genome shotgun (WGS) entry which is preliminary data.</text>
</comment>
<feature type="transmembrane region" description="Helical" evidence="8">
    <location>
        <begin position="116"/>
        <end position="136"/>
    </location>
</feature>
<dbReference type="Proteomes" id="UP000284706">
    <property type="component" value="Unassembled WGS sequence"/>
</dbReference>
<evidence type="ECO:0000256" key="2">
    <source>
        <dbReference type="ARBA" id="ARBA00007779"/>
    </source>
</evidence>
<keyword evidence="3" id="KW-0813">Transport</keyword>
<keyword evidence="5 8" id="KW-1133">Transmembrane helix</keyword>
<dbReference type="InterPro" id="IPR027815">
    <property type="entry name" value="CSC1/OSCA1-like_cyt"/>
</dbReference>
<dbReference type="OrthoDB" id="2150324at2759"/>
<evidence type="ECO:0000259" key="10">
    <source>
        <dbReference type="Pfam" id="PF13967"/>
    </source>
</evidence>
<dbReference type="PANTHER" id="PTHR13018:SF149">
    <property type="entry name" value="DOMAIN PROTEIN, PUTATIVE (AFU_ORTHOLOGUE AFUA_3G11660)-RELATED"/>
    <property type="match status" value="1"/>
</dbReference>
<dbReference type="STRING" id="231916.A0A409VFC8"/>
<evidence type="ECO:0000256" key="6">
    <source>
        <dbReference type="ARBA" id="ARBA00023136"/>
    </source>
</evidence>
<dbReference type="InterPro" id="IPR045122">
    <property type="entry name" value="Csc1-like"/>
</dbReference>
<dbReference type="InParanoid" id="A0A409VFC8"/>
<dbReference type="InterPro" id="IPR032880">
    <property type="entry name" value="CSC1/OSCA1-like_N"/>
</dbReference>
<feature type="region of interest" description="Disordered" evidence="7">
    <location>
        <begin position="836"/>
        <end position="884"/>
    </location>
</feature>
<evidence type="ECO:0000313" key="13">
    <source>
        <dbReference type="Proteomes" id="UP000284706"/>
    </source>
</evidence>
<evidence type="ECO:0000256" key="3">
    <source>
        <dbReference type="ARBA" id="ARBA00022448"/>
    </source>
</evidence>
<organism evidence="12 13">
    <name type="scientific">Gymnopilus dilepis</name>
    <dbReference type="NCBI Taxonomy" id="231916"/>
    <lineage>
        <taxon>Eukaryota</taxon>
        <taxon>Fungi</taxon>
        <taxon>Dikarya</taxon>
        <taxon>Basidiomycota</taxon>
        <taxon>Agaricomycotina</taxon>
        <taxon>Agaricomycetes</taxon>
        <taxon>Agaricomycetidae</taxon>
        <taxon>Agaricales</taxon>
        <taxon>Agaricineae</taxon>
        <taxon>Hymenogastraceae</taxon>
        <taxon>Gymnopilus</taxon>
    </lineage>
</organism>
<dbReference type="FunCoup" id="A0A409VFC8">
    <property type="interactions" value="44"/>
</dbReference>
<feature type="compositionally biased region" description="Basic residues" evidence="7">
    <location>
        <begin position="932"/>
        <end position="941"/>
    </location>
</feature>
<protein>
    <recommendedName>
        <fullName evidence="14">CSC1/OSCA1-like 7TM region domain-containing protein</fullName>
    </recommendedName>
</protein>
<evidence type="ECO:0000256" key="8">
    <source>
        <dbReference type="SAM" id="Phobius"/>
    </source>
</evidence>
<dbReference type="GO" id="GO:0005886">
    <property type="term" value="C:plasma membrane"/>
    <property type="evidence" value="ECO:0007669"/>
    <property type="project" value="TreeGrafter"/>
</dbReference>
<dbReference type="PANTHER" id="PTHR13018">
    <property type="entry name" value="PROBABLE MEMBRANE PROTEIN DUF221-RELATED"/>
    <property type="match status" value="1"/>
</dbReference>
<evidence type="ECO:0000313" key="12">
    <source>
        <dbReference type="EMBL" id="PPQ64956.1"/>
    </source>
</evidence>
<keyword evidence="4 8" id="KW-0812">Transmembrane</keyword>
<feature type="transmembrane region" description="Helical" evidence="8">
    <location>
        <begin position="381"/>
        <end position="407"/>
    </location>
</feature>
<feature type="region of interest" description="Disordered" evidence="7">
    <location>
        <begin position="924"/>
        <end position="968"/>
    </location>
</feature>
<dbReference type="EMBL" id="NHYE01005660">
    <property type="protein sequence ID" value="PPQ64956.1"/>
    <property type="molecule type" value="Genomic_DNA"/>
</dbReference>
<feature type="transmembrane region" description="Helical" evidence="8">
    <location>
        <begin position="161"/>
        <end position="180"/>
    </location>
</feature>
<evidence type="ECO:0000256" key="4">
    <source>
        <dbReference type="ARBA" id="ARBA00022692"/>
    </source>
</evidence>
<dbReference type="GO" id="GO:0005227">
    <property type="term" value="F:calcium-activated cation channel activity"/>
    <property type="evidence" value="ECO:0007669"/>
    <property type="project" value="InterPro"/>
</dbReference>
<evidence type="ECO:0000256" key="5">
    <source>
        <dbReference type="ARBA" id="ARBA00022989"/>
    </source>
</evidence>
<accession>A0A409VFC8</accession>
<feature type="transmembrane region" description="Helical" evidence="8">
    <location>
        <begin position="582"/>
        <end position="605"/>
    </location>
</feature>
<feature type="compositionally biased region" description="Basic and acidic residues" evidence="7">
    <location>
        <begin position="866"/>
        <end position="878"/>
    </location>
</feature>
<proteinExistence type="inferred from homology"/>
<feature type="domain" description="CSC1/OSCA1-like cytosolic" evidence="11">
    <location>
        <begin position="205"/>
        <end position="368"/>
    </location>
</feature>
<feature type="transmembrane region" description="Helical" evidence="8">
    <location>
        <begin position="673"/>
        <end position="693"/>
    </location>
</feature>
<gene>
    <name evidence="12" type="ORF">CVT26_015676</name>
</gene>
<feature type="transmembrane region" description="Helical" evidence="8">
    <location>
        <begin position="427"/>
        <end position="449"/>
    </location>
</feature>
<sequence length="968" mass="110186">MLFYPRIPVSFIDPKSIQNLLNDSNSVEPLAVAIQVGVMIVLSIFTILMFNVLRPKHKIVYEPKTKYHATDKRPPRISSSFFGWIPPLLRHHEPELLSKIGLDAVAFLKFLHLLRWLFTLTALVGCGALIPIDLLYTLSVKPPQFDILSAMSIQFVQGGRLYAHIAATYLFTIFLMILVYSHWRSMYQLRNEWFRSPEYQHLFYARTLCITNIPPKLQSDAGLWKIFDALQLPYQVTSVHIGRRAGALPGLIAEHDSAVLGLEQVLAEYEEADKLTSERPILVLGGFWGIGGKSVDAVEYYTARIKRAEAAIQQYYAQLNLQRAENFGFATMASIPAAHAAARELRNDHPKGITIELAPNPKDIMWHNLGLSRAERRFRRLTGFSLLVLFSFLSLIPQIPVASLANLDAATSGYIPFLQPWYSASPITYTIVSAIVPPALAALFSYFLPRLMRWLSEYMGAITHSSLERLVIARYFAFLLVSQLIIFTVLGVIFNSVLQIIQAIQSQGVSLKVVFDNLSKLPARITQTYVDQSSFWLKWFPLQGFLLVLDLSQLFDLIWFAIRAKLYGRSPRDIREYSKPPVFDYAIEYSGLLFMAAVGLVFAPLAPLVSLAAAIVFWLCSGIYKYQLLFVYVTRVETGGRTWNAVINRILFAAMFMQVIMILTIALQVQFKSLQFIASIPPLLVLIVFKYYIKKRFSNDFQYYIPSYEELSRSIVHAEDPETEETKLKERYTHPALHLDLMKPMVRARILPVLQHMYGGGRDRTRAIGENRTREKSLRRKDMVEGVKFIPGELEYDPEEYQRDREEIDHDFDSVNTAPSSNDHTFQTAPRSEIPFEATPHRGVGHDKQLPPVPQPGEDAGPPAADLRRSPAYRRRDQWPSFARAAPVRQDDNTNINQEVQPTTLKAGGRHHPEHIQSDHQHIADNDIHPAGGHRRSHSQNHPHWQDQVDSGGHTFRTGPARLHKARQ</sequence>
<comment type="similarity">
    <text evidence="2">Belongs to the CSC1 (TC 1.A.17) family.</text>
</comment>
<dbReference type="InterPro" id="IPR003864">
    <property type="entry name" value="CSC1/OSCA1-like_7TM"/>
</dbReference>
<dbReference type="Pfam" id="PF02714">
    <property type="entry name" value="RSN1_7TM"/>
    <property type="match status" value="1"/>
</dbReference>
<feature type="transmembrane region" description="Helical" evidence="8">
    <location>
        <begin position="470"/>
        <end position="494"/>
    </location>
</feature>
<keyword evidence="6 8" id="KW-0472">Membrane</keyword>
<evidence type="ECO:0000259" key="11">
    <source>
        <dbReference type="Pfam" id="PF14703"/>
    </source>
</evidence>
<keyword evidence="13" id="KW-1185">Reference proteome</keyword>
<feature type="transmembrane region" description="Helical" evidence="8">
    <location>
        <begin position="539"/>
        <end position="562"/>
    </location>
</feature>